<evidence type="ECO:0000313" key="1">
    <source>
        <dbReference type="EMBL" id="KAK2960914.1"/>
    </source>
</evidence>
<sequence>MNTIIRITDADPHPRRPALSSRQLASSVDCSPFLNWQYNRKAPDSENRKAVVFQSLVATVKSKPAFDASLVAKAVNFLKSVNRDDDESSDAFLSHFGQTNDDSLTEFVQSIMVLISSPSQIITTTAMEMLTRLIADSSAKVRLSLAKADLIPQLILTLNPQSLSFTEAEDIHTSLMTAIINTFWYSTPNGLRQLGIQAVKEPKAVYETVLKQVLSPSEKYIWHLCVNRFSIVVGEQSRYFMFLLAHLIQICPNHQPTMDFVLNMPIFVTIPSCLTFFENDESIYLFLHLRVQLQWRWNIKRGNQRQMWKTVLRILRKEGFEDAIDERLQNDRNGTCFGRWIVDYSIGWNNMQGLNLPKYE</sequence>
<dbReference type="InterPro" id="IPR011989">
    <property type="entry name" value="ARM-like"/>
</dbReference>
<keyword evidence="2" id="KW-1185">Reference proteome</keyword>
<organism evidence="1 2">
    <name type="scientific">Blattamonas nauphoetae</name>
    <dbReference type="NCBI Taxonomy" id="2049346"/>
    <lineage>
        <taxon>Eukaryota</taxon>
        <taxon>Metamonada</taxon>
        <taxon>Preaxostyla</taxon>
        <taxon>Oxymonadida</taxon>
        <taxon>Blattamonas</taxon>
    </lineage>
</organism>
<dbReference type="InterPro" id="IPR016024">
    <property type="entry name" value="ARM-type_fold"/>
</dbReference>
<name>A0ABQ9YB23_9EUKA</name>
<proteinExistence type="predicted"/>
<dbReference type="EMBL" id="JARBJD010000019">
    <property type="protein sequence ID" value="KAK2960914.1"/>
    <property type="molecule type" value="Genomic_DNA"/>
</dbReference>
<evidence type="ECO:0000313" key="2">
    <source>
        <dbReference type="Proteomes" id="UP001281761"/>
    </source>
</evidence>
<dbReference type="SUPFAM" id="SSF48371">
    <property type="entry name" value="ARM repeat"/>
    <property type="match status" value="1"/>
</dbReference>
<dbReference type="Proteomes" id="UP001281761">
    <property type="component" value="Unassembled WGS sequence"/>
</dbReference>
<reference evidence="1 2" key="1">
    <citation type="journal article" date="2022" name="bioRxiv">
        <title>Genomics of Preaxostyla Flagellates Illuminates Evolutionary Transitions and the Path Towards Mitochondrial Loss.</title>
        <authorList>
            <person name="Novak L.V.F."/>
            <person name="Treitli S.C."/>
            <person name="Pyrih J."/>
            <person name="Halakuc P."/>
            <person name="Pipaliya S.V."/>
            <person name="Vacek V."/>
            <person name="Brzon O."/>
            <person name="Soukal P."/>
            <person name="Eme L."/>
            <person name="Dacks J.B."/>
            <person name="Karnkowska A."/>
            <person name="Elias M."/>
            <person name="Hampl V."/>
        </authorList>
    </citation>
    <scope>NUCLEOTIDE SEQUENCE [LARGE SCALE GENOMIC DNA]</scope>
    <source>
        <strain evidence="1">NAU3</strain>
        <tissue evidence="1">Gut</tissue>
    </source>
</reference>
<dbReference type="Gene3D" id="1.25.10.10">
    <property type="entry name" value="Leucine-rich Repeat Variant"/>
    <property type="match status" value="1"/>
</dbReference>
<protein>
    <submittedName>
        <fullName evidence="1">Uncharacterized protein</fullName>
    </submittedName>
</protein>
<gene>
    <name evidence="1" type="ORF">BLNAU_4001</name>
</gene>
<comment type="caution">
    <text evidence="1">The sequence shown here is derived from an EMBL/GenBank/DDBJ whole genome shotgun (WGS) entry which is preliminary data.</text>
</comment>
<accession>A0ABQ9YB23</accession>